<name>A0A1Q5PY68_9ACTO</name>
<keyword evidence="2" id="KW-1185">Reference proteome</keyword>
<dbReference type="InParanoid" id="A0A1Q5PY68"/>
<reference evidence="2" key="1">
    <citation type="submission" date="2016-12" db="EMBL/GenBank/DDBJ databases">
        <authorList>
            <person name="Meng X."/>
        </authorList>
    </citation>
    <scope>NUCLEOTIDE SEQUENCE [LARGE SCALE GENOMIC DNA]</scope>
    <source>
        <strain evidence="2">DSM 20732</strain>
    </source>
</reference>
<proteinExistence type="predicted"/>
<dbReference type="STRING" id="52770.BSZ40_02330"/>
<dbReference type="EMBL" id="MQVS01000002">
    <property type="protein sequence ID" value="OKL52340.1"/>
    <property type="molecule type" value="Genomic_DNA"/>
</dbReference>
<dbReference type="OrthoDB" id="3250815at2"/>
<dbReference type="RefSeq" id="WP_073822938.1">
    <property type="nucleotide sequence ID" value="NZ_MQVS01000002.1"/>
</dbReference>
<evidence type="ECO:0000313" key="1">
    <source>
        <dbReference type="EMBL" id="OKL52340.1"/>
    </source>
</evidence>
<organism evidence="1 2">
    <name type="scientific">Buchananella hordeovulneris</name>
    <dbReference type="NCBI Taxonomy" id="52770"/>
    <lineage>
        <taxon>Bacteria</taxon>
        <taxon>Bacillati</taxon>
        <taxon>Actinomycetota</taxon>
        <taxon>Actinomycetes</taxon>
        <taxon>Actinomycetales</taxon>
        <taxon>Actinomycetaceae</taxon>
        <taxon>Buchananella</taxon>
    </lineage>
</organism>
<accession>A0A1Q5PY68</accession>
<dbReference type="Proteomes" id="UP000185612">
    <property type="component" value="Unassembled WGS sequence"/>
</dbReference>
<sequence>MTAGSELPAPRIVLAESNGIDTRDSQTGELLSFMRRAGTSALSNSGDSQYVIYTEADQFGVFATGLQAFGNDDGIHYHGDTPLLTSIFYPAPQAGHVVTNLGVTTFFANGTGQASAIEVGSLGNPTGALPLQAQSPHAGFAVWVGGDFLLTQGDRSGATGVQVIRDGQPVGEVVDCPQAQPGTAGAETDHGSVYVVGCRGAFLLYQAGELYRFTLPQSAAAAQLTDLVGSDSSPWVLARVASGAAQTTTLALIDIRDASLKLLELPAAASAQTLARGPNGEGLVLTSDGQLLILDPERATIVDQIPVFSTATGAQPPDAPIVQARRDLAFLLSPLRDEVVVLDIPTRTIKNRLALVGEIIDMEVADPVDITSMPVFE</sequence>
<gene>
    <name evidence="1" type="ORF">BSZ40_02330</name>
</gene>
<dbReference type="AlphaFoldDB" id="A0A1Q5PY68"/>
<comment type="caution">
    <text evidence="1">The sequence shown here is derived from an EMBL/GenBank/DDBJ whole genome shotgun (WGS) entry which is preliminary data.</text>
</comment>
<protein>
    <submittedName>
        <fullName evidence="1">Uncharacterized protein</fullName>
    </submittedName>
</protein>
<evidence type="ECO:0000313" key="2">
    <source>
        <dbReference type="Proteomes" id="UP000185612"/>
    </source>
</evidence>